<protein>
    <submittedName>
        <fullName evidence="2">Uncharacterized protein</fullName>
    </submittedName>
</protein>
<evidence type="ECO:0000313" key="3">
    <source>
        <dbReference type="Proteomes" id="UP000215223"/>
    </source>
</evidence>
<feature type="region of interest" description="Disordered" evidence="1">
    <location>
        <begin position="47"/>
        <end position="80"/>
    </location>
</feature>
<name>A0A229SFA6_9PSEU</name>
<keyword evidence="3" id="KW-1185">Reference proteome</keyword>
<dbReference type="AlphaFoldDB" id="A0A229SFA6"/>
<sequence>MVRVVSGVSWVVVVAGVSGGDGVEVVKGPVATVFGAVVVGAGTTLPAPDPPPAHAPSSTLAPTTRPKHHTRMAGTLTAAASPTGRYRRIDLRWGVRPAADQAVHPDWPENEVWEQVMTDWVWDRVAGFGGADPRPTPRKTEDLPADPADQRSSPGPVM</sequence>
<evidence type="ECO:0000256" key="1">
    <source>
        <dbReference type="SAM" id="MobiDB-lite"/>
    </source>
</evidence>
<dbReference type="RefSeq" id="WP_093933045.1">
    <property type="nucleotide sequence ID" value="NZ_NMQT01000022.1"/>
</dbReference>
<dbReference type="EMBL" id="NMQT01000022">
    <property type="protein sequence ID" value="OXM57603.1"/>
    <property type="molecule type" value="Genomic_DNA"/>
</dbReference>
<accession>A0A229SFA6</accession>
<organism evidence="2 3">
    <name type="scientific">Amycolatopsis thailandensis</name>
    <dbReference type="NCBI Taxonomy" id="589330"/>
    <lineage>
        <taxon>Bacteria</taxon>
        <taxon>Bacillati</taxon>
        <taxon>Actinomycetota</taxon>
        <taxon>Actinomycetes</taxon>
        <taxon>Pseudonocardiales</taxon>
        <taxon>Pseudonocardiaceae</taxon>
        <taxon>Amycolatopsis</taxon>
    </lineage>
</organism>
<proteinExistence type="predicted"/>
<feature type="region of interest" description="Disordered" evidence="1">
    <location>
        <begin position="126"/>
        <end position="158"/>
    </location>
</feature>
<evidence type="ECO:0000313" key="2">
    <source>
        <dbReference type="EMBL" id="OXM57603.1"/>
    </source>
</evidence>
<reference evidence="2 3" key="1">
    <citation type="submission" date="2017-07" db="EMBL/GenBank/DDBJ databases">
        <title>Amycolatopsis thailandensis Genome sequencing and assembly.</title>
        <authorList>
            <person name="Kaur N."/>
            <person name="Mayilraj S."/>
        </authorList>
    </citation>
    <scope>NUCLEOTIDE SEQUENCE [LARGE SCALE GENOMIC DNA]</scope>
    <source>
        <strain evidence="2 3">JCM 16380</strain>
    </source>
</reference>
<comment type="caution">
    <text evidence="2">The sequence shown here is derived from an EMBL/GenBank/DDBJ whole genome shotgun (WGS) entry which is preliminary data.</text>
</comment>
<dbReference type="Proteomes" id="UP000215223">
    <property type="component" value="Unassembled WGS sequence"/>
</dbReference>
<gene>
    <name evidence="2" type="ORF">CFP71_07240</name>
</gene>
<dbReference type="OrthoDB" id="3637137at2"/>